<feature type="region of interest" description="Disordered" evidence="1">
    <location>
        <begin position="52"/>
        <end position="72"/>
    </location>
</feature>
<sequence>MRRLRTWTSEAFLTRNINLYITPIVYGDIENLNVDALSIEETFTSEALMERANQKNKDVHPGPSTMSTACRG</sequence>
<proteinExistence type="predicted"/>
<name>A0A4P9CDS8_EUBML</name>
<dbReference type="EMBL" id="CP029487">
    <property type="protein sequence ID" value="QCT72852.1"/>
    <property type="molecule type" value="Genomic_DNA"/>
</dbReference>
<protein>
    <submittedName>
        <fullName evidence="2">Uncharacterized protein</fullName>
    </submittedName>
</protein>
<evidence type="ECO:0000313" key="2">
    <source>
        <dbReference type="EMBL" id="QCT72852.1"/>
    </source>
</evidence>
<accession>A0A4P9CDS8</accession>
<gene>
    <name evidence="2" type="ORF">CPZ25_016490</name>
</gene>
<keyword evidence="3" id="KW-1185">Reference proteome</keyword>
<dbReference type="RefSeq" id="WP_058695816.1">
    <property type="nucleotide sequence ID" value="NZ_CP029487.1"/>
</dbReference>
<dbReference type="AlphaFoldDB" id="A0A4P9CDS8"/>
<reference evidence="2 3" key="1">
    <citation type="submission" date="2018-05" db="EMBL/GenBank/DDBJ databases">
        <title>Genome comparison of Eubacterium sp.</title>
        <authorList>
            <person name="Feng Y."/>
            <person name="Sanchez-Andrea I."/>
            <person name="Stams A.J.M."/>
            <person name="De Vos W.M."/>
        </authorList>
    </citation>
    <scope>NUCLEOTIDE SEQUENCE [LARGE SCALE GENOMIC DNA]</scope>
    <source>
        <strain evidence="2 3">YI</strain>
    </source>
</reference>
<dbReference type="Proteomes" id="UP000218387">
    <property type="component" value="Chromosome"/>
</dbReference>
<dbReference type="KEGG" id="emt:CPZ25_016490"/>
<organism evidence="2 3">
    <name type="scientific">Eubacterium maltosivorans</name>
    <dbReference type="NCBI Taxonomy" id="2041044"/>
    <lineage>
        <taxon>Bacteria</taxon>
        <taxon>Bacillati</taxon>
        <taxon>Bacillota</taxon>
        <taxon>Clostridia</taxon>
        <taxon>Eubacteriales</taxon>
        <taxon>Eubacteriaceae</taxon>
        <taxon>Eubacterium</taxon>
    </lineage>
</organism>
<evidence type="ECO:0000313" key="3">
    <source>
        <dbReference type="Proteomes" id="UP000218387"/>
    </source>
</evidence>
<evidence type="ECO:0000256" key="1">
    <source>
        <dbReference type="SAM" id="MobiDB-lite"/>
    </source>
</evidence>